<gene>
    <name evidence="1" type="ORF">MRS75_15120</name>
</gene>
<dbReference type="Proteomes" id="UP001161580">
    <property type="component" value="Unassembled WGS sequence"/>
</dbReference>
<dbReference type="EMBL" id="JALDYZ010000008">
    <property type="protein sequence ID" value="MDI7923413.1"/>
    <property type="molecule type" value="Genomic_DNA"/>
</dbReference>
<reference evidence="1" key="1">
    <citation type="submission" date="2022-03" db="EMBL/GenBank/DDBJ databases">
        <title>Fererhizobium litorale gen. nov., sp. nov., isolated from sandy sediments of the Sea of Japan seashore.</title>
        <authorList>
            <person name="Romanenko L."/>
            <person name="Kurilenko V."/>
            <person name="Otstavnykh N."/>
            <person name="Svetashev V."/>
            <person name="Tekutyeva L."/>
            <person name="Isaeva M."/>
            <person name="Mikhailov V."/>
        </authorList>
    </citation>
    <scope>NUCLEOTIDE SEQUENCE</scope>
    <source>
        <strain evidence="1">KMM 9576</strain>
    </source>
</reference>
<sequence length="76" mass="8684">MPPDRLETLTHSLLAARQQQQGKHMKLHPDVVLAEQVALCEYWRKRALTAAQRCHELEAELAALREPEPTAEEEAE</sequence>
<comment type="caution">
    <text evidence="1">The sequence shown here is derived from an EMBL/GenBank/DDBJ whole genome shotgun (WGS) entry which is preliminary data.</text>
</comment>
<proteinExistence type="predicted"/>
<keyword evidence="2" id="KW-1185">Reference proteome</keyword>
<dbReference type="RefSeq" id="WP_311794477.1">
    <property type="nucleotide sequence ID" value="NZ_JALDYZ010000008.1"/>
</dbReference>
<accession>A0AAE3U4H2</accession>
<evidence type="ECO:0000313" key="1">
    <source>
        <dbReference type="EMBL" id="MDI7923413.1"/>
    </source>
</evidence>
<name>A0AAE3U4H2_9HYPH</name>
<protein>
    <submittedName>
        <fullName evidence="1">Uncharacterized protein</fullName>
    </submittedName>
</protein>
<evidence type="ECO:0000313" key="2">
    <source>
        <dbReference type="Proteomes" id="UP001161580"/>
    </source>
</evidence>
<organism evidence="1 2">
    <name type="scientific">Ferirhizobium litorale</name>
    <dbReference type="NCBI Taxonomy" id="2927786"/>
    <lineage>
        <taxon>Bacteria</taxon>
        <taxon>Pseudomonadati</taxon>
        <taxon>Pseudomonadota</taxon>
        <taxon>Alphaproteobacteria</taxon>
        <taxon>Hyphomicrobiales</taxon>
        <taxon>Rhizobiaceae</taxon>
        <taxon>Ferirhizobium</taxon>
    </lineage>
</organism>
<dbReference type="AlphaFoldDB" id="A0AAE3U4H2"/>